<gene>
    <name evidence="2" type="ORF">J2D73_02705</name>
</gene>
<comment type="caution">
    <text evidence="2">The sequence shown here is derived from an EMBL/GenBank/DDBJ whole genome shotgun (WGS) entry which is preliminary data.</text>
</comment>
<dbReference type="Proteomes" id="UP000664771">
    <property type="component" value="Unassembled WGS sequence"/>
</dbReference>
<sequence length="181" mass="18956">MNKRTRAGLRLTGSLLVAVGVGSGAFALRAAPALAQDTQSQAATPPAQPSAAEMAAMRRDVETAARYPLPKDFIPRMYATVQSLRANGLQPPPPDRLSLDATIARVSAVPGIQPVLSAHGFTPRDFVLGLTAFGMTVAITSNQEAQASGQAPKLNPANVAMIRANPEGTQALMQEMNSQPQ</sequence>
<reference evidence="2 3" key="1">
    <citation type="submission" date="2021-03" db="EMBL/GenBank/DDBJ databases">
        <title>The complete genome sequence of Acetobacter sacchari TBRC 11175.</title>
        <authorList>
            <person name="Charoenyingcharoen P."/>
            <person name="Yukphan P."/>
        </authorList>
    </citation>
    <scope>NUCLEOTIDE SEQUENCE [LARGE SCALE GENOMIC DNA]</scope>
    <source>
        <strain evidence="2 3">TBRC 11175</strain>
    </source>
</reference>
<keyword evidence="1" id="KW-0732">Signal</keyword>
<dbReference type="EMBL" id="JAFVMF010000002">
    <property type="protein sequence ID" value="MBO1358708.1"/>
    <property type="molecule type" value="Genomic_DNA"/>
</dbReference>
<evidence type="ECO:0000313" key="2">
    <source>
        <dbReference type="EMBL" id="MBO1358708.1"/>
    </source>
</evidence>
<evidence type="ECO:0000256" key="1">
    <source>
        <dbReference type="SAM" id="SignalP"/>
    </source>
</evidence>
<keyword evidence="3" id="KW-1185">Reference proteome</keyword>
<feature type="signal peptide" evidence="1">
    <location>
        <begin position="1"/>
        <end position="35"/>
    </location>
</feature>
<feature type="chain" id="PRO_5046034286" evidence="1">
    <location>
        <begin position="36"/>
        <end position="181"/>
    </location>
</feature>
<organism evidence="2 3">
    <name type="scientific">Acetobacter sacchari</name>
    <dbReference type="NCBI Taxonomy" id="2661687"/>
    <lineage>
        <taxon>Bacteria</taxon>
        <taxon>Pseudomonadati</taxon>
        <taxon>Pseudomonadota</taxon>
        <taxon>Alphaproteobacteria</taxon>
        <taxon>Acetobacterales</taxon>
        <taxon>Acetobacteraceae</taxon>
        <taxon>Acetobacter</taxon>
    </lineage>
</organism>
<evidence type="ECO:0000313" key="3">
    <source>
        <dbReference type="Proteomes" id="UP000664771"/>
    </source>
</evidence>
<proteinExistence type="predicted"/>
<protein>
    <submittedName>
        <fullName evidence="2">Uncharacterized protein</fullName>
    </submittedName>
</protein>
<accession>A0ABS3LS19</accession>
<name>A0ABS3LS19_9PROT</name>